<comment type="caution">
    <text evidence="1">The sequence shown here is derived from an EMBL/GenBank/DDBJ whole genome shotgun (WGS) entry which is preliminary data.</text>
</comment>
<evidence type="ECO:0008006" key="3">
    <source>
        <dbReference type="Google" id="ProtNLM"/>
    </source>
</evidence>
<sequence length="69" mass="7302">MAFAQDAAGGTTQLETIVVQGSGKTISEDNDTIVPTRAVSGLKTDTPLVETPRSISVVTRKERGTARRD</sequence>
<gene>
    <name evidence="1" type="ORF">RRU01S_34_00200</name>
</gene>
<reference evidence="1 2" key="1">
    <citation type="submission" date="2014-08" db="EMBL/GenBank/DDBJ databases">
        <title>Whole genome shotgun sequence of Rhizobium rubi NBRC 13261.</title>
        <authorList>
            <person name="Katano-Makiyama Y."/>
            <person name="Hosoyama A."/>
            <person name="Hashimoto M."/>
            <person name="Hosoyama Y."/>
            <person name="Noguchi M."/>
            <person name="Tsuchikane K."/>
            <person name="Uohara A."/>
            <person name="Ohji S."/>
            <person name="Ichikawa N."/>
            <person name="Kimura A."/>
            <person name="Yamazoe A."/>
            <person name="Fujita N."/>
        </authorList>
    </citation>
    <scope>NUCLEOTIDE SEQUENCE [LARGE SCALE GENOMIC DNA]</scope>
    <source>
        <strain evidence="1 2">NBRC 13261</strain>
    </source>
</reference>
<evidence type="ECO:0000313" key="2">
    <source>
        <dbReference type="Proteomes" id="UP000028701"/>
    </source>
</evidence>
<organism evidence="1 2">
    <name type="scientific">Agrobacterium rubi TR3 = NBRC 13261</name>
    <dbReference type="NCBI Taxonomy" id="1368415"/>
    <lineage>
        <taxon>Bacteria</taxon>
        <taxon>Pseudomonadati</taxon>
        <taxon>Pseudomonadota</taxon>
        <taxon>Alphaproteobacteria</taxon>
        <taxon>Hyphomicrobiales</taxon>
        <taxon>Rhizobiaceae</taxon>
        <taxon>Rhizobium/Agrobacterium group</taxon>
        <taxon>Agrobacterium</taxon>
    </lineage>
</organism>
<evidence type="ECO:0000313" key="1">
    <source>
        <dbReference type="EMBL" id="GAK73264.1"/>
    </source>
</evidence>
<dbReference type="AlphaFoldDB" id="A0A081D2W8"/>
<dbReference type="EMBL" id="BBJU01000034">
    <property type="protein sequence ID" value="GAK73264.1"/>
    <property type="molecule type" value="Genomic_DNA"/>
</dbReference>
<accession>A0A081D2W8</accession>
<proteinExistence type="predicted"/>
<dbReference type="RefSeq" id="WP_045232683.1">
    <property type="nucleotide sequence ID" value="NZ_BBJU01000034.1"/>
</dbReference>
<dbReference type="Proteomes" id="UP000028701">
    <property type="component" value="Unassembled WGS sequence"/>
</dbReference>
<name>A0A081D2W8_9HYPH</name>
<protein>
    <recommendedName>
        <fullName evidence="3">TonB-dependent receptor</fullName>
    </recommendedName>
</protein>